<keyword evidence="2 4" id="KW-0819">tRNA processing</keyword>
<comment type="function">
    <text evidence="4">Responsible for synthesis of pseudouridine from uracil-13 in transfer RNAs.</text>
</comment>
<comment type="similarity">
    <text evidence="1 4">Belongs to the pseudouridine synthase TruD family.</text>
</comment>
<proteinExistence type="inferred from homology"/>
<comment type="caution">
    <text evidence="7">The sequence shown here is derived from an EMBL/GenBank/DDBJ whole genome shotgun (WGS) entry which is preliminary data.</text>
</comment>
<dbReference type="PROSITE" id="PS50984">
    <property type="entry name" value="TRUD"/>
    <property type="match status" value="1"/>
</dbReference>
<evidence type="ECO:0000313" key="10">
    <source>
        <dbReference type="Proteomes" id="UP000322915"/>
    </source>
</evidence>
<organism evidence="7 11">
    <name type="scientific">Pseudoalteromonas fuliginea</name>
    <dbReference type="NCBI Taxonomy" id="1872678"/>
    <lineage>
        <taxon>Bacteria</taxon>
        <taxon>Pseudomonadati</taxon>
        <taxon>Pseudomonadota</taxon>
        <taxon>Gammaproteobacteria</taxon>
        <taxon>Alteromonadales</taxon>
        <taxon>Pseudoalteromonadaceae</taxon>
        <taxon>Pseudoalteromonas</taxon>
    </lineage>
</organism>
<dbReference type="Proteomes" id="UP000324162">
    <property type="component" value="Unassembled WGS sequence"/>
</dbReference>
<evidence type="ECO:0000256" key="3">
    <source>
        <dbReference type="ARBA" id="ARBA00023235"/>
    </source>
</evidence>
<accession>A0A063KVD7</accession>
<dbReference type="GO" id="GO:0005829">
    <property type="term" value="C:cytosol"/>
    <property type="evidence" value="ECO:0007669"/>
    <property type="project" value="TreeGrafter"/>
</dbReference>
<evidence type="ECO:0000313" key="9">
    <source>
        <dbReference type="Proteomes" id="UP000027154"/>
    </source>
</evidence>
<dbReference type="CDD" id="cd02575">
    <property type="entry name" value="PseudoU_synth_EcTruD"/>
    <property type="match status" value="1"/>
</dbReference>
<dbReference type="Proteomes" id="UP000322915">
    <property type="component" value="Unassembled WGS sequence"/>
</dbReference>
<dbReference type="EMBL" id="SEUJ01000076">
    <property type="protein sequence ID" value="KAA1151437.1"/>
    <property type="molecule type" value="Genomic_DNA"/>
</dbReference>
<dbReference type="EC" id="5.4.99.27" evidence="4"/>
<dbReference type="RefSeq" id="WP_007376070.1">
    <property type="nucleotide sequence ID" value="NZ_JBBMQV010000014.1"/>
</dbReference>
<evidence type="ECO:0000313" key="8">
    <source>
        <dbReference type="EMBL" id="KDC51882.1"/>
    </source>
</evidence>
<evidence type="ECO:0000256" key="4">
    <source>
        <dbReference type="HAMAP-Rule" id="MF_01082"/>
    </source>
</evidence>
<dbReference type="PANTHER" id="PTHR47811">
    <property type="entry name" value="TRNA PSEUDOURIDINE SYNTHASE D"/>
    <property type="match status" value="1"/>
</dbReference>
<dbReference type="InterPro" id="IPR042214">
    <property type="entry name" value="TruD_catalytic"/>
</dbReference>
<reference evidence="8 9" key="1">
    <citation type="submission" date="2014-04" db="EMBL/GenBank/DDBJ databases">
        <title>Pseudoalteromonas galatheae sp. nov., isolated from a deep-sea polychaete near Canal Concepcion, Chile.</title>
        <authorList>
            <person name="Machado H.R."/>
            <person name="Gram L."/>
            <person name="Vynne N.G."/>
        </authorList>
    </citation>
    <scope>NUCLEOTIDE SEQUENCE [LARGE SCALE GENOMIC DNA]</scope>
    <source>
        <strain evidence="8 9">KMM216</strain>
    </source>
</reference>
<dbReference type="GO" id="GO:0160150">
    <property type="term" value="F:tRNA pseudouridine(13) synthase activity"/>
    <property type="evidence" value="ECO:0007669"/>
    <property type="project" value="UniProtKB-EC"/>
</dbReference>
<dbReference type="GO" id="GO:0003723">
    <property type="term" value="F:RNA binding"/>
    <property type="evidence" value="ECO:0007669"/>
    <property type="project" value="InterPro"/>
</dbReference>
<dbReference type="InterPro" id="IPR001656">
    <property type="entry name" value="PsdUridine_synth_TruD"/>
</dbReference>
<dbReference type="GO" id="GO:0031119">
    <property type="term" value="P:tRNA pseudouridine synthesis"/>
    <property type="evidence" value="ECO:0007669"/>
    <property type="project" value="UniProtKB-UniRule"/>
</dbReference>
<dbReference type="InterPro" id="IPR050170">
    <property type="entry name" value="TruD_pseudoU_synthase"/>
</dbReference>
<dbReference type="Pfam" id="PF01142">
    <property type="entry name" value="TruD"/>
    <property type="match status" value="2"/>
</dbReference>
<name>A0A063KVD7_9GAMM</name>
<dbReference type="HAMAP" id="MF_01082">
    <property type="entry name" value="TruD"/>
    <property type="match status" value="1"/>
</dbReference>
<dbReference type="InterPro" id="IPR043165">
    <property type="entry name" value="TruD_insert_sf"/>
</dbReference>
<dbReference type="EMBL" id="SEUK01000056">
    <property type="protein sequence ID" value="KAA1156259.1"/>
    <property type="molecule type" value="Genomic_DNA"/>
</dbReference>
<keyword evidence="10" id="KW-1185">Reference proteome</keyword>
<evidence type="ECO:0000313" key="6">
    <source>
        <dbReference type="EMBL" id="KAA1151437.1"/>
    </source>
</evidence>
<evidence type="ECO:0000313" key="7">
    <source>
        <dbReference type="EMBL" id="KAA1156259.1"/>
    </source>
</evidence>
<dbReference type="Proteomes" id="UP000027154">
    <property type="component" value="Unassembled WGS sequence"/>
</dbReference>
<protein>
    <recommendedName>
        <fullName evidence="4">tRNA pseudouridine synthase D</fullName>
        <ecNumber evidence="4">5.4.99.27</ecNumber>
    </recommendedName>
    <alternativeName>
        <fullName evidence="4">tRNA pseudouridine(13) synthase</fullName>
    </alternativeName>
    <alternativeName>
        <fullName evidence="4">tRNA pseudouridylate synthase D</fullName>
    </alternativeName>
    <alternativeName>
        <fullName evidence="4">tRNA-uridine isomerase D</fullName>
    </alternativeName>
</protein>
<evidence type="ECO:0000256" key="2">
    <source>
        <dbReference type="ARBA" id="ARBA00022694"/>
    </source>
</evidence>
<gene>
    <name evidence="4 7" type="primary">truD</name>
    <name evidence="8" type="ORF">DC53_06860</name>
    <name evidence="7" type="ORF">EU508_19425</name>
    <name evidence="6" type="ORF">EU509_16250</name>
</gene>
<dbReference type="SUPFAM" id="SSF55120">
    <property type="entry name" value="Pseudouridine synthase"/>
    <property type="match status" value="1"/>
</dbReference>
<dbReference type="PANTHER" id="PTHR47811:SF1">
    <property type="entry name" value="TRNA PSEUDOURIDINE SYNTHASE D"/>
    <property type="match status" value="1"/>
</dbReference>
<evidence type="ECO:0000259" key="5">
    <source>
        <dbReference type="PROSITE" id="PS50984"/>
    </source>
</evidence>
<keyword evidence="3 4" id="KW-0413">Isomerase</keyword>
<dbReference type="InterPro" id="IPR020103">
    <property type="entry name" value="PsdUridine_synth_cat_dom_sf"/>
</dbReference>
<feature type="active site" description="Nucleophile" evidence="4">
    <location>
        <position position="77"/>
    </location>
</feature>
<dbReference type="InterPro" id="IPR011760">
    <property type="entry name" value="PsdUridine_synth_TruD_insert"/>
</dbReference>
<reference evidence="10 11" key="2">
    <citation type="submission" date="2019-01" db="EMBL/GenBank/DDBJ databases">
        <title>Genome sequences of marine Pseudoalteromonas species.</title>
        <authorList>
            <person name="Boraston A.B."/>
            <person name="Hehemann J.-H."/>
            <person name="Vickers C.J."/>
            <person name="Salama-Alber O."/>
            <person name="Abe K."/>
            <person name="Hettle A.J."/>
        </authorList>
    </citation>
    <scope>NUCLEOTIDE SEQUENCE [LARGE SCALE GENOMIC DNA]</scope>
    <source>
        <strain evidence="7 11">PS42</strain>
        <strain evidence="6 10">PS47</strain>
    </source>
</reference>
<evidence type="ECO:0000256" key="1">
    <source>
        <dbReference type="ARBA" id="ARBA00007953"/>
    </source>
</evidence>
<comment type="catalytic activity">
    <reaction evidence="4">
        <text>uridine(13) in tRNA = pseudouridine(13) in tRNA</text>
        <dbReference type="Rhea" id="RHEA:42540"/>
        <dbReference type="Rhea" id="RHEA-COMP:10105"/>
        <dbReference type="Rhea" id="RHEA-COMP:10106"/>
        <dbReference type="ChEBI" id="CHEBI:65314"/>
        <dbReference type="ChEBI" id="CHEBI:65315"/>
        <dbReference type="EC" id="5.4.99.27"/>
    </reaction>
</comment>
<dbReference type="EMBL" id="JJNZ01000020">
    <property type="protein sequence ID" value="KDC51882.1"/>
    <property type="molecule type" value="Genomic_DNA"/>
</dbReference>
<sequence>MSDLNYLYGAPLSKADFKTTAEDFMVDEDLGIEFTGSGEHVCLQVVKKGENTQYVAKLIAQRAGVSPRDVSYAGMKDRHGVCSQWFSVKVPIKKPIDFSDLNSESIFIVSQQRHDRKLRTGCHKGNKFTITLRNVTKPLDILCRINAVRAGVPNYFGEQRFGHGGHNLVMAEKMFAGERIRDKKLRGIIISAARSHVFNQLVSLRVKEHGLAKTMHREVFMLSGSNAFFEDAINDENIERLATGDIMMSAPMVGKSEKGLTEQEKVWLAPYQAWCDGLGELGLKNERRMLRLIPQNLTVETIDETSLKLSFGLPKGCFATALLRELVDYTDASPRERKEKDNGINEDTVK</sequence>
<feature type="domain" description="TRUD" evidence="5">
    <location>
        <begin position="151"/>
        <end position="302"/>
    </location>
</feature>
<dbReference type="AlphaFoldDB" id="A0A063KVD7"/>
<dbReference type="Gene3D" id="3.30.2340.10">
    <property type="entry name" value="TruD, insertion domain"/>
    <property type="match status" value="1"/>
</dbReference>
<dbReference type="Gene3D" id="3.30.2350.20">
    <property type="entry name" value="TruD, catalytic domain"/>
    <property type="match status" value="1"/>
</dbReference>
<evidence type="ECO:0000313" key="11">
    <source>
        <dbReference type="Proteomes" id="UP000324162"/>
    </source>
</evidence>
<dbReference type="OrthoDB" id="1550679at2"/>